<evidence type="ECO:0000313" key="1">
    <source>
        <dbReference type="EMBL" id="GMN51913.1"/>
    </source>
</evidence>
<keyword evidence="2" id="KW-1185">Reference proteome</keyword>
<dbReference type="AlphaFoldDB" id="A0AA88AS71"/>
<comment type="caution">
    <text evidence="1">The sequence shown here is derived from an EMBL/GenBank/DDBJ whole genome shotgun (WGS) entry which is preliminary data.</text>
</comment>
<dbReference type="Proteomes" id="UP001187192">
    <property type="component" value="Unassembled WGS sequence"/>
</dbReference>
<evidence type="ECO:0000313" key="2">
    <source>
        <dbReference type="Proteomes" id="UP001187192"/>
    </source>
</evidence>
<protein>
    <submittedName>
        <fullName evidence="1">Uncharacterized protein</fullName>
    </submittedName>
</protein>
<organism evidence="1 2">
    <name type="scientific">Ficus carica</name>
    <name type="common">Common fig</name>
    <dbReference type="NCBI Taxonomy" id="3494"/>
    <lineage>
        <taxon>Eukaryota</taxon>
        <taxon>Viridiplantae</taxon>
        <taxon>Streptophyta</taxon>
        <taxon>Embryophyta</taxon>
        <taxon>Tracheophyta</taxon>
        <taxon>Spermatophyta</taxon>
        <taxon>Magnoliopsida</taxon>
        <taxon>eudicotyledons</taxon>
        <taxon>Gunneridae</taxon>
        <taxon>Pentapetalae</taxon>
        <taxon>rosids</taxon>
        <taxon>fabids</taxon>
        <taxon>Rosales</taxon>
        <taxon>Moraceae</taxon>
        <taxon>Ficeae</taxon>
        <taxon>Ficus</taxon>
    </lineage>
</organism>
<sequence length="79" mass="8374">MYWLSRSSMARVVECSGSAGGEVVVVIKARGPPSSAKMLMSEMISAATPNVIGRFPRVRVLGTTRPGRPPWVPGGYVGL</sequence>
<name>A0AA88AS71_FICCA</name>
<dbReference type="EMBL" id="BTGU01000039">
    <property type="protein sequence ID" value="GMN51913.1"/>
    <property type="molecule type" value="Genomic_DNA"/>
</dbReference>
<accession>A0AA88AS71</accession>
<reference evidence="1" key="1">
    <citation type="submission" date="2023-07" db="EMBL/GenBank/DDBJ databases">
        <title>draft genome sequence of fig (Ficus carica).</title>
        <authorList>
            <person name="Takahashi T."/>
            <person name="Nishimura K."/>
        </authorList>
    </citation>
    <scope>NUCLEOTIDE SEQUENCE</scope>
</reference>
<proteinExistence type="predicted"/>
<gene>
    <name evidence="1" type="ORF">TIFTF001_021070</name>
</gene>